<dbReference type="Proteomes" id="UP001595906">
    <property type="component" value="Unassembled WGS sequence"/>
</dbReference>
<name>A0ABV8PZP6_9BACT</name>
<protein>
    <submittedName>
        <fullName evidence="1">Uncharacterized protein</fullName>
    </submittedName>
</protein>
<gene>
    <name evidence="1" type="ORF">ACFOW1_15765</name>
</gene>
<keyword evidence="2" id="KW-1185">Reference proteome</keyword>
<dbReference type="EMBL" id="JBHSDC010000029">
    <property type="protein sequence ID" value="MFC4233358.1"/>
    <property type="molecule type" value="Genomic_DNA"/>
</dbReference>
<organism evidence="1 2">
    <name type="scientific">Parasediminibacterium paludis</name>
    <dbReference type="NCBI Taxonomy" id="908966"/>
    <lineage>
        <taxon>Bacteria</taxon>
        <taxon>Pseudomonadati</taxon>
        <taxon>Bacteroidota</taxon>
        <taxon>Chitinophagia</taxon>
        <taxon>Chitinophagales</taxon>
        <taxon>Chitinophagaceae</taxon>
        <taxon>Parasediminibacterium</taxon>
    </lineage>
</organism>
<proteinExistence type="predicted"/>
<comment type="caution">
    <text evidence="1">The sequence shown here is derived from an EMBL/GenBank/DDBJ whole genome shotgun (WGS) entry which is preliminary data.</text>
</comment>
<accession>A0ABV8PZP6</accession>
<reference evidence="2" key="1">
    <citation type="journal article" date="2019" name="Int. J. Syst. Evol. Microbiol.">
        <title>The Global Catalogue of Microorganisms (GCM) 10K type strain sequencing project: providing services to taxonomists for standard genome sequencing and annotation.</title>
        <authorList>
            <consortium name="The Broad Institute Genomics Platform"/>
            <consortium name="The Broad Institute Genome Sequencing Center for Infectious Disease"/>
            <person name="Wu L."/>
            <person name="Ma J."/>
        </authorList>
    </citation>
    <scope>NUCLEOTIDE SEQUENCE [LARGE SCALE GENOMIC DNA]</scope>
    <source>
        <strain evidence="2">CECT 8010</strain>
    </source>
</reference>
<evidence type="ECO:0000313" key="2">
    <source>
        <dbReference type="Proteomes" id="UP001595906"/>
    </source>
</evidence>
<sequence length="114" mass="13158">MAKKTKSEVLLEFYETEEGLHKINTIRTGLANNTVESFPQIFATFAKSNLQILLGISFYSFLKKIEDPGKFTLNEIEFMSELFKVDFDIMMGFVHKTMLAAKKQTKRIPSKKKQ</sequence>
<dbReference type="RefSeq" id="WP_379015600.1">
    <property type="nucleotide sequence ID" value="NZ_JBHSDC010000029.1"/>
</dbReference>
<evidence type="ECO:0000313" key="1">
    <source>
        <dbReference type="EMBL" id="MFC4233358.1"/>
    </source>
</evidence>